<feature type="region of interest" description="Disordered" evidence="1">
    <location>
        <begin position="115"/>
        <end position="134"/>
    </location>
</feature>
<protein>
    <submittedName>
        <fullName evidence="2">Uncharacterized protein</fullName>
    </submittedName>
</protein>
<evidence type="ECO:0000313" key="2">
    <source>
        <dbReference type="EMBL" id="CBJ54395.1"/>
    </source>
</evidence>
<reference evidence="2" key="1">
    <citation type="journal article" date="2010" name="BMC Genomics">
        <title>Genomes of three tomato pathogens within the Ralstonia solanacearum species complex reveal significant evolutionary divergence.</title>
        <authorList>
            <person name="Remenant B."/>
            <person name="Coupat-Goutaland B."/>
            <person name="Guidot A."/>
            <person name="Cellier G."/>
            <person name="Wicker E."/>
            <person name="Allen C."/>
            <person name="Fegan M."/>
            <person name="Pruvost O."/>
            <person name="Elbaz M."/>
            <person name="Calteau A."/>
            <person name="Salvignol G."/>
            <person name="Mornico D."/>
            <person name="Mangenot S."/>
            <person name="Barbe V."/>
            <person name="Medigue C."/>
            <person name="Prior P."/>
        </authorList>
    </citation>
    <scope>NUCLEOTIDE SEQUENCE [LARGE SCALE GENOMIC DNA]</scope>
    <source>
        <strain evidence="2">CFBP2957</strain>
        <plasmid evidence="2">RCFBPv3_mp</plasmid>
    </source>
</reference>
<gene>
    <name evidence="2" type="ORF">RCFBP_mp30312</name>
</gene>
<geneLocation type="plasmid" evidence="2">
    <name>RCFBPv3_mp</name>
</geneLocation>
<reference evidence="2" key="2">
    <citation type="submission" date="2010-02" db="EMBL/GenBank/DDBJ databases">
        <authorList>
            <person name="Genoscope - CEA"/>
        </authorList>
    </citation>
    <scope>NUCLEOTIDE SEQUENCE</scope>
    <source>
        <strain evidence="2">CFBP2957</strain>
        <plasmid evidence="2">RCFBPv3_mp</plasmid>
    </source>
</reference>
<proteinExistence type="predicted"/>
<accession>D8P659</accession>
<dbReference type="EMBL" id="FP885907">
    <property type="protein sequence ID" value="CBJ54395.1"/>
    <property type="molecule type" value="Genomic_DNA"/>
</dbReference>
<keyword evidence="2" id="KW-0614">Plasmid</keyword>
<sequence>MHDQPEDRMSYVSDNTSFLCTLPGAEKGMAYSITVGFCNDGRPNCAQFTSFVGEGRRSFRVLASASDVPSAATHNVETFCRLAVGQVLRDSLYAKTAQGDHTLDTRVQAWEGDLRPAGSRSVQRPLRPHLPVRG</sequence>
<dbReference type="AlphaFoldDB" id="D8P659"/>
<name>D8P659_RALSL</name>
<organism evidence="2">
    <name type="scientific">Ralstonia solanacearum CFBP2957</name>
    <dbReference type="NCBI Taxonomy" id="859656"/>
    <lineage>
        <taxon>Bacteria</taxon>
        <taxon>Pseudomonadati</taxon>
        <taxon>Pseudomonadota</taxon>
        <taxon>Betaproteobacteria</taxon>
        <taxon>Burkholderiales</taxon>
        <taxon>Burkholderiaceae</taxon>
        <taxon>Ralstonia</taxon>
        <taxon>Ralstonia solanacearum species complex</taxon>
    </lineage>
</organism>
<evidence type="ECO:0000256" key="1">
    <source>
        <dbReference type="SAM" id="MobiDB-lite"/>
    </source>
</evidence>